<protein>
    <submittedName>
        <fullName evidence="1">Uncharacterized protein</fullName>
    </submittedName>
</protein>
<accession>A0ACB9EJP1</accession>
<evidence type="ECO:0000313" key="1">
    <source>
        <dbReference type="EMBL" id="KAI3758870.1"/>
    </source>
</evidence>
<reference evidence="1 2" key="2">
    <citation type="journal article" date="2022" name="Mol. Ecol. Resour.">
        <title>The genomes of chicory, endive, great burdock and yacon provide insights into Asteraceae paleo-polyploidization history and plant inulin production.</title>
        <authorList>
            <person name="Fan W."/>
            <person name="Wang S."/>
            <person name="Wang H."/>
            <person name="Wang A."/>
            <person name="Jiang F."/>
            <person name="Liu H."/>
            <person name="Zhao H."/>
            <person name="Xu D."/>
            <person name="Zhang Y."/>
        </authorList>
    </citation>
    <scope>NUCLEOTIDE SEQUENCE [LARGE SCALE GENOMIC DNA]</scope>
    <source>
        <strain evidence="2">cv. Niubang</strain>
    </source>
</reference>
<evidence type="ECO:0000313" key="2">
    <source>
        <dbReference type="Proteomes" id="UP001055879"/>
    </source>
</evidence>
<dbReference type="EMBL" id="CM042048">
    <property type="protein sequence ID" value="KAI3758870.1"/>
    <property type="molecule type" value="Genomic_DNA"/>
</dbReference>
<proteinExistence type="predicted"/>
<keyword evidence="2" id="KW-1185">Reference proteome</keyword>
<dbReference type="Proteomes" id="UP001055879">
    <property type="component" value="Linkage Group LG02"/>
</dbReference>
<organism evidence="1 2">
    <name type="scientific">Arctium lappa</name>
    <name type="common">Greater burdock</name>
    <name type="synonym">Lappa major</name>
    <dbReference type="NCBI Taxonomy" id="4217"/>
    <lineage>
        <taxon>Eukaryota</taxon>
        <taxon>Viridiplantae</taxon>
        <taxon>Streptophyta</taxon>
        <taxon>Embryophyta</taxon>
        <taxon>Tracheophyta</taxon>
        <taxon>Spermatophyta</taxon>
        <taxon>Magnoliopsida</taxon>
        <taxon>eudicotyledons</taxon>
        <taxon>Gunneridae</taxon>
        <taxon>Pentapetalae</taxon>
        <taxon>asterids</taxon>
        <taxon>campanulids</taxon>
        <taxon>Asterales</taxon>
        <taxon>Asteraceae</taxon>
        <taxon>Carduoideae</taxon>
        <taxon>Cardueae</taxon>
        <taxon>Arctiinae</taxon>
        <taxon>Arctium</taxon>
    </lineage>
</organism>
<gene>
    <name evidence="1" type="ORF">L6452_06442</name>
</gene>
<comment type="caution">
    <text evidence="1">The sequence shown here is derived from an EMBL/GenBank/DDBJ whole genome shotgun (WGS) entry which is preliminary data.</text>
</comment>
<sequence>MINFLKGSVGVPEWMFTKMSFRRIEDLYKKEMAKLQGDLNQKVEFESKMKERHDLSIQQHFPDSEEGTPSKEKEEVKKEETLSQKIGAVKRMKSIAIKTKAKRPRTEEGEKEQGSERMEVESLRTPDTSSVLATPVSSMLPKIIFWDVCVEKDKHFLWIKRANNRFEIFTNFHQFMKQCSRSDLEEMYSVGMKLYEDRIQQGAQNDTRLIMDWICLMFEPDRIQLEKQNAKIEYYLVEKKYKHDVIRLNGMLQLKLSCGRGSEMENDLIQILKEHNPQVQHKPQDPQNQAEYVEIQEQSQKQSSQQPLEQQSQSDEKFDLYLTVTEDEPLKIDG</sequence>
<name>A0ACB9EJP1_ARCLA</name>
<reference evidence="2" key="1">
    <citation type="journal article" date="2022" name="Mol. Ecol. Resour.">
        <title>The genomes of chicory, endive, great burdock and yacon provide insights into Asteraceae palaeo-polyploidization history and plant inulin production.</title>
        <authorList>
            <person name="Fan W."/>
            <person name="Wang S."/>
            <person name="Wang H."/>
            <person name="Wang A."/>
            <person name="Jiang F."/>
            <person name="Liu H."/>
            <person name="Zhao H."/>
            <person name="Xu D."/>
            <person name="Zhang Y."/>
        </authorList>
    </citation>
    <scope>NUCLEOTIDE SEQUENCE [LARGE SCALE GENOMIC DNA]</scope>
    <source>
        <strain evidence="2">cv. Niubang</strain>
    </source>
</reference>